<proteinExistence type="predicted"/>
<dbReference type="Proteomes" id="UP001501692">
    <property type="component" value="Unassembled WGS sequence"/>
</dbReference>
<evidence type="ECO:0000313" key="1">
    <source>
        <dbReference type="EMBL" id="GAA4966331.1"/>
    </source>
</evidence>
<keyword evidence="2" id="KW-1185">Reference proteome</keyword>
<reference evidence="2" key="1">
    <citation type="journal article" date="2019" name="Int. J. Syst. Evol. Microbiol.">
        <title>The Global Catalogue of Microorganisms (GCM) 10K type strain sequencing project: providing services to taxonomists for standard genome sequencing and annotation.</title>
        <authorList>
            <consortium name="The Broad Institute Genomics Platform"/>
            <consortium name="The Broad Institute Genome Sequencing Center for Infectious Disease"/>
            <person name="Wu L."/>
            <person name="Ma J."/>
        </authorList>
    </citation>
    <scope>NUCLEOTIDE SEQUENCE [LARGE SCALE GENOMIC DNA]</scope>
    <source>
        <strain evidence="2">JCM 18287</strain>
    </source>
</reference>
<dbReference type="EMBL" id="BAABJK010000004">
    <property type="protein sequence ID" value="GAA4966331.1"/>
    <property type="molecule type" value="Genomic_DNA"/>
</dbReference>
<dbReference type="InterPro" id="IPR025366">
    <property type="entry name" value="DUF4270"/>
</dbReference>
<protein>
    <submittedName>
        <fullName evidence="1">DUF4270 domain-containing protein</fullName>
    </submittedName>
</protein>
<gene>
    <name evidence="1" type="ORF">GCM10023315_14470</name>
</gene>
<name>A0ABP9HBB7_9FLAO</name>
<comment type="caution">
    <text evidence="1">The sequence shown here is derived from an EMBL/GenBank/DDBJ whole genome shotgun (WGS) entry which is preliminary data.</text>
</comment>
<accession>A0ABP9HBB7</accession>
<evidence type="ECO:0000313" key="2">
    <source>
        <dbReference type="Proteomes" id="UP001501692"/>
    </source>
</evidence>
<dbReference type="Pfam" id="PF14092">
    <property type="entry name" value="DUF4270"/>
    <property type="match status" value="1"/>
</dbReference>
<organism evidence="1 2">
    <name type="scientific">Algibacter aquimarinus</name>
    <dbReference type="NCBI Taxonomy" id="1136748"/>
    <lineage>
        <taxon>Bacteria</taxon>
        <taxon>Pseudomonadati</taxon>
        <taxon>Bacteroidota</taxon>
        <taxon>Flavobacteriia</taxon>
        <taxon>Flavobacteriales</taxon>
        <taxon>Flavobacteriaceae</taxon>
        <taxon>Algibacter</taxon>
    </lineage>
</organism>
<sequence length="546" mass="61097">MIISFIACDKEFSEIDSDVLGKDNSNFDTNNNDFPIVSYNKKLDSLQINGLASNLLGVFNDPAYGKTTASIVTQITPTTFDPSFGTNAVIDSVVLRIPYFSRIASIEGEVTTYTIQDSLYGENQEGNIDPIKLSIYQNNYFLRDFDPFNVGDNNFQNYFSNADFAVNGGANRVLNGTSVIDFETQKGQLIYEDINFEPSAEAIRLDETVDGTVVSQFIAPALRINMDTAFWTSMIFDEYTVNPTILSNTNNFRNYFRGLFIKAEAINDSGSMVLLNLASQESSIIIYYSRDSSIAGERTQSTYTFNFTGNRLNTFVNELNSGINLTNGDRVNGDEKLYLKGGNSMAVVDLFGTDELQDFIDEYRISDGNGGYLKENGTGDFLLKKLINEAQLIIYEDEIMQTFPEDQNGNDYSAFDRIYVYDATNNGPTIDYFLDPTENTTQSFNSRIISLGQRFEDDNGGFKYKIRLTEHLNNILQKDSTNTRLGLVLSTNVNYNNNAEILNSDDTIDGIPAASLLTPRGTILYGSNTTDQKKMTLKIYSTEPRN</sequence>